<protein>
    <submittedName>
        <fullName evidence="1">Uncharacterized protein</fullName>
    </submittedName>
</protein>
<sequence>MIYKLDKTYVDEATRNYEANQFLQ</sequence>
<accession>A0A382WMN9</accession>
<dbReference type="EMBL" id="UINC01160939">
    <property type="protein sequence ID" value="SVD59854.1"/>
    <property type="molecule type" value="Genomic_DNA"/>
</dbReference>
<name>A0A382WMN9_9ZZZZ</name>
<dbReference type="AlphaFoldDB" id="A0A382WMN9"/>
<evidence type="ECO:0000313" key="1">
    <source>
        <dbReference type="EMBL" id="SVD59854.1"/>
    </source>
</evidence>
<proteinExistence type="predicted"/>
<organism evidence="1">
    <name type="scientific">marine metagenome</name>
    <dbReference type="NCBI Taxonomy" id="408172"/>
    <lineage>
        <taxon>unclassified sequences</taxon>
        <taxon>metagenomes</taxon>
        <taxon>ecological metagenomes</taxon>
    </lineage>
</organism>
<reference evidence="1" key="1">
    <citation type="submission" date="2018-05" db="EMBL/GenBank/DDBJ databases">
        <authorList>
            <person name="Lanie J.A."/>
            <person name="Ng W.-L."/>
            <person name="Kazmierczak K.M."/>
            <person name="Andrzejewski T.M."/>
            <person name="Davidsen T.M."/>
            <person name="Wayne K.J."/>
            <person name="Tettelin H."/>
            <person name="Glass J.I."/>
            <person name="Rusch D."/>
            <person name="Podicherti R."/>
            <person name="Tsui H.-C.T."/>
            <person name="Winkler M.E."/>
        </authorList>
    </citation>
    <scope>NUCLEOTIDE SEQUENCE</scope>
</reference>
<gene>
    <name evidence="1" type="ORF">METZ01_LOCUS412708</name>
</gene>